<proteinExistence type="predicted"/>
<accession>A0AAU1UKG8</accession>
<name>A0AAU1UKG8_9ACTN</name>
<gene>
    <name evidence="1" type="ORF">OHU69_46000</name>
</gene>
<evidence type="ECO:0008006" key="2">
    <source>
        <dbReference type="Google" id="ProtNLM"/>
    </source>
</evidence>
<sequence length="99" mass="9852">MVTPVLEIGGTHVTAALVDLDGGMVHEQVRAPLPAQGGVDEILGAVAATAARLAAPAAAPWGVAVPGPFDYETGIGLLQGVGKFESFRGSTSAPNCNTA</sequence>
<dbReference type="EMBL" id="CP108195">
    <property type="protein sequence ID" value="WTS17737.1"/>
    <property type="molecule type" value="Genomic_DNA"/>
</dbReference>
<dbReference type="SUPFAM" id="SSF53067">
    <property type="entry name" value="Actin-like ATPase domain"/>
    <property type="match status" value="1"/>
</dbReference>
<dbReference type="Gene3D" id="3.30.420.40">
    <property type="match status" value="1"/>
</dbReference>
<organism evidence="1">
    <name type="scientific">Streptomyces sp. NBC_00119</name>
    <dbReference type="NCBI Taxonomy" id="2975659"/>
    <lineage>
        <taxon>Bacteria</taxon>
        <taxon>Bacillati</taxon>
        <taxon>Actinomycetota</taxon>
        <taxon>Actinomycetes</taxon>
        <taxon>Kitasatosporales</taxon>
        <taxon>Streptomycetaceae</taxon>
        <taxon>Streptomyces</taxon>
    </lineage>
</organism>
<evidence type="ECO:0000313" key="1">
    <source>
        <dbReference type="EMBL" id="WTS17737.1"/>
    </source>
</evidence>
<dbReference type="InterPro" id="IPR043129">
    <property type="entry name" value="ATPase_NBD"/>
</dbReference>
<dbReference type="AlphaFoldDB" id="A0AAU1UKG8"/>
<protein>
    <recommendedName>
        <fullName evidence="2">ROK family protein</fullName>
    </recommendedName>
</protein>
<reference evidence="1" key="1">
    <citation type="submission" date="2022-10" db="EMBL/GenBank/DDBJ databases">
        <title>The complete genomes of actinobacterial strains from the NBC collection.</title>
        <authorList>
            <person name="Joergensen T.S."/>
            <person name="Alvarez Arevalo M."/>
            <person name="Sterndorff E.B."/>
            <person name="Faurdal D."/>
            <person name="Vuksanovic O."/>
            <person name="Mourched A.-S."/>
            <person name="Charusanti P."/>
            <person name="Shaw S."/>
            <person name="Blin K."/>
            <person name="Weber T."/>
        </authorList>
    </citation>
    <scope>NUCLEOTIDE SEQUENCE</scope>
    <source>
        <strain evidence="1">NBC_00119</strain>
    </source>
</reference>